<feature type="region of interest" description="Disordered" evidence="1">
    <location>
        <begin position="83"/>
        <end position="122"/>
    </location>
</feature>
<dbReference type="OrthoDB" id="3798036at2759"/>
<gene>
    <name evidence="2" type="ORF">EJ02DRAFT_453652</name>
</gene>
<keyword evidence="3" id="KW-1185">Reference proteome</keyword>
<evidence type="ECO:0000313" key="3">
    <source>
        <dbReference type="Proteomes" id="UP000800038"/>
    </source>
</evidence>
<feature type="compositionally biased region" description="Basic and acidic residues" evidence="1">
    <location>
        <begin position="105"/>
        <end position="122"/>
    </location>
</feature>
<feature type="compositionally biased region" description="Low complexity" evidence="1">
    <location>
        <begin position="25"/>
        <end position="44"/>
    </location>
</feature>
<proteinExistence type="predicted"/>
<reference evidence="2" key="1">
    <citation type="journal article" date="2020" name="Stud. Mycol.">
        <title>101 Dothideomycetes genomes: a test case for predicting lifestyles and emergence of pathogens.</title>
        <authorList>
            <person name="Haridas S."/>
            <person name="Albert R."/>
            <person name="Binder M."/>
            <person name="Bloem J."/>
            <person name="Labutti K."/>
            <person name="Salamov A."/>
            <person name="Andreopoulos B."/>
            <person name="Baker S."/>
            <person name="Barry K."/>
            <person name="Bills G."/>
            <person name="Bluhm B."/>
            <person name="Cannon C."/>
            <person name="Castanera R."/>
            <person name="Culley D."/>
            <person name="Daum C."/>
            <person name="Ezra D."/>
            <person name="Gonzalez J."/>
            <person name="Henrissat B."/>
            <person name="Kuo A."/>
            <person name="Liang C."/>
            <person name="Lipzen A."/>
            <person name="Lutzoni F."/>
            <person name="Magnuson J."/>
            <person name="Mondo S."/>
            <person name="Nolan M."/>
            <person name="Ohm R."/>
            <person name="Pangilinan J."/>
            <person name="Park H.-J."/>
            <person name="Ramirez L."/>
            <person name="Alfaro M."/>
            <person name="Sun H."/>
            <person name="Tritt A."/>
            <person name="Yoshinaga Y."/>
            <person name="Zwiers L.-H."/>
            <person name="Turgeon B."/>
            <person name="Goodwin S."/>
            <person name="Spatafora J."/>
            <person name="Crous P."/>
            <person name="Grigoriev I."/>
        </authorList>
    </citation>
    <scope>NUCLEOTIDE SEQUENCE</scope>
    <source>
        <strain evidence="2">CBS 161.51</strain>
    </source>
</reference>
<feature type="compositionally biased region" description="Polar residues" evidence="1">
    <location>
        <begin position="45"/>
        <end position="60"/>
    </location>
</feature>
<feature type="compositionally biased region" description="Low complexity" evidence="1">
    <location>
        <begin position="83"/>
        <end position="100"/>
    </location>
</feature>
<dbReference type="EMBL" id="ML976028">
    <property type="protein sequence ID" value="KAF1943131.1"/>
    <property type="molecule type" value="Genomic_DNA"/>
</dbReference>
<evidence type="ECO:0000313" key="2">
    <source>
        <dbReference type="EMBL" id="KAF1943131.1"/>
    </source>
</evidence>
<accession>A0A6A5SRC4</accession>
<name>A0A6A5SRC4_9PLEO</name>
<evidence type="ECO:0000256" key="1">
    <source>
        <dbReference type="SAM" id="MobiDB-lite"/>
    </source>
</evidence>
<dbReference type="AlphaFoldDB" id="A0A6A5SRC4"/>
<feature type="region of interest" description="Disordered" evidence="1">
    <location>
        <begin position="25"/>
        <end position="69"/>
    </location>
</feature>
<organism evidence="2 3">
    <name type="scientific">Clathrospora elynae</name>
    <dbReference type="NCBI Taxonomy" id="706981"/>
    <lineage>
        <taxon>Eukaryota</taxon>
        <taxon>Fungi</taxon>
        <taxon>Dikarya</taxon>
        <taxon>Ascomycota</taxon>
        <taxon>Pezizomycotina</taxon>
        <taxon>Dothideomycetes</taxon>
        <taxon>Pleosporomycetidae</taxon>
        <taxon>Pleosporales</taxon>
        <taxon>Diademaceae</taxon>
        <taxon>Clathrospora</taxon>
    </lineage>
</organism>
<sequence>MPSFISSAAAHAKAHHENLNAAYNSTYYSSSSPPSSTETSRNNSIALPSTPKNKNPTNASKAWKALKKHHQGMNQAFAVYYGPGTSATSSRTSSMASTPRQSAEAPRHVAEGEAEGKGERNYQKMWKSIKNRAVEHHRSVNAAYAQTYGVH</sequence>
<protein>
    <submittedName>
        <fullName evidence="2">Uncharacterized protein</fullName>
    </submittedName>
</protein>
<dbReference type="Proteomes" id="UP000800038">
    <property type="component" value="Unassembled WGS sequence"/>
</dbReference>